<dbReference type="RefSeq" id="WP_379235863.1">
    <property type="nucleotide sequence ID" value="NZ_JBHSTE010000004.1"/>
</dbReference>
<evidence type="ECO:0000313" key="1">
    <source>
        <dbReference type="EMBL" id="MFC6333917.1"/>
    </source>
</evidence>
<reference evidence="2" key="1">
    <citation type="journal article" date="2019" name="Int. J. Syst. Evol. Microbiol.">
        <title>The Global Catalogue of Microorganisms (GCM) 10K type strain sequencing project: providing services to taxonomists for standard genome sequencing and annotation.</title>
        <authorList>
            <consortium name="The Broad Institute Genomics Platform"/>
            <consortium name="The Broad Institute Genome Sequencing Center for Infectious Disease"/>
            <person name="Wu L."/>
            <person name="Ma J."/>
        </authorList>
    </citation>
    <scope>NUCLEOTIDE SEQUENCE [LARGE SCALE GENOMIC DNA]</scope>
    <source>
        <strain evidence="2">PCU 280</strain>
    </source>
</reference>
<dbReference type="EMBL" id="JBHSTE010000004">
    <property type="protein sequence ID" value="MFC6333917.1"/>
    <property type="molecule type" value="Genomic_DNA"/>
</dbReference>
<organism evidence="1 2">
    <name type="scientific">Paenibacillus septentrionalis</name>
    <dbReference type="NCBI Taxonomy" id="429342"/>
    <lineage>
        <taxon>Bacteria</taxon>
        <taxon>Bacillati</taxon>
        <taxon>Bacillota</taxon>
        <taxon>Bacilli</taxon>
        <taxon>Bacillales</taxon>
        <taxon>Paenibacillaceae</taxon>
        <taxon>Paenibacillus</taxon>
    </lineage>
</organism>
<accession>A0ABW1V811</accession>
<sequence length="181" mass="20776">MADTLKGIVVILLLVFAFVFYPAYRQSVQVEDNIRDSATAVVKEFVDKVRSKGYADPIDYDIFLRSLDATQGVFDVQIEYYKKNIEPIYTNPNDYTTFQDSFQVRYDGYFTKQFLDVLYPATPAAVDHYSRRFNMHVGDLFHVRIVSQGETLAYKLRSVFFQGASVPINITYGGMIRSEAP</sequence>
<evidence type="ECO:0000313" key="2">
    <source>
        <dbReference type="Proteomes" id="UP001596233"/>
    </source>
</evidence>
<protein>
    <recommendedName>
        <fullName evidence="3">DUF3993 domain-containing protein</fullName>
    </recommendedName>
</protein>
<gene>
    <name evidence="1" type="ORF">ACFP56_14915</name>
</gene>
<proteinExistence type="predicted"/>
<dbReference type="Proteomes" id="UP001596233">
    <property type="component" value="Unassembled WGS sequence"/>
</dbReference>
<keyword evidence="2" id="KW-1185">Reference proteome</keyword>
<name>A0ABW1V811_9BACL</name>
<comment type="caution">
    <text evidence="1">The sequence shown here is derived from an EMBL/GenBank/DDBJ whole genome shotgun (WGS) entry which is preliminary data.</text>
</comment>
<evidence type="ECO:0008006" key="3">
    <source>
        <dbReference type="Google" id="ProtNLM"/>
    </source>
</evidence>